<evidence type="ECO:0000313" key="2">
    <source>
        <dbReference type="Proteomes" id="UP000265520"/>
    </source>
</evidence>
<accession>A0A392RS11</accession>
<comment type="caution">
    <text evidence="1">The sequence shown here is derived from an EMBL/GenBank/DDBJ whole genome shotgun (WGS) entry which is preliminary data.</text>
</comment>
<keyword evidence="2" id="KW-1185">Reference proteome</keyword>
<evidence type="ECO:0000313" key="1">
    <source>
        <dbReference type="EMBL" id="MCI38884.1"/>
    </source>
</evidence>
<organism evidence="1 2">
    <name type="scientific">Trifolium medium</name>
    <dbReference type="NCBI Taxonomy" id="97028"/>
    <lineage>
        <taxon>Eukaryota</taxon>
        <taxon>Viridiplantae</taxon>
        <taxon>Streptophyta</taxon>
        <taxon>Embryophyta</taxon>
        <taxon>Tracheophyta</taxon>
        <taxon>Spermatophyta</taxon>
        <taxon>Magnoliopsida</taxon>
        <taxon>eudicotyledons</taxon>
        <taxon>Gunneridae</taxon>
        <taxon>Pentapetalae</taxon>
        <taxon>rosids</taxon>
        <taxon>fabids</taxon>
        <taxon>Fabales</taxon>
        <taxon>Fabaceae</taxon>
        <taxon>Papilionoideae</taxon>
        <taxon>50 kb inversion clade</taxon>
        <taxon>NPAAA clade</taxon>
        <taxon>Hologalegina</taxon>
        <taxon>IRL clade</taxon>
        <taxon>Trifolieae</taxon>
        <taxon>Trifolium</taxon>
    </lineage>
</organism>
<dbReference type="Proteomes" id="UP000265520">
    <property type="component" value="Unassembled WGS sequence"/>
</dbReference>
<sequence length="101" mass="11688">WKNPQKTIGSFNDIEDDHLEKKTTELCENELEDDPPIKGTRLLSDIYQRCNYAVCELACCEEALKDPKWKNAMEGEMSMIQKNKTWELVDKPGDRNIIGVK</sequence>
<name>A0A392RS11_9FABA</name>
<protein>
    <submittedName>
        <fullName evidence="1">Uncharacterized protein</fullName>
    </submittedName>
</protein>
<feature type="non-terminal residue" evidence="1">
    <location>
        <position position="1"/>
    </location>
</feature>
<dbReference type="AlphaFoldDB" id="A0A392RS11"/>
<dbReference type="EMBL" id="LXQA010261043">
    <property type="protein sequence ID" value="MCI38884.1"/>
    <property type="molecule type" value="Genomic_DNA"/>
</dbReference>
<proteinExistence type="predicted"/>
<reference evidence="1 2" key="1">
    <citation type="journal article" date="2018" name="Front. Plant Sci.">
        <title>Red Clover (Trifolium pratense) and Zigzag Clover (T. medium) - A Picture of Genomic Similarities and Differences.</title>
        <authorList>
            <person name="Dluhosova J."/>
            <person name="Istvanek J."/>
            <person name="Nedelnik J."/>
            <person name="Repkova J."/>
        </authorList>
    </citation>
    <scope>NUCLEOTIDE SEQUENCE [LARGE SCALE GENOMIC DNA]</scope>
    <source>
        <strain evidence="2">cv. 10/8</strain>
        <tissue evidence="1">Leaf</tissue>
    </source>
</reference>